<keyword evidence="3" id="KW-0547">Nucleotide-binding</keyword>
<protein>
    <submittedName>
        <fullName evidence="5">Multidrug resistance-associated 1-like</fullName>
    </submittedName>
</protein>
<evidence type="ECO:0000313" key="5">
    <source>
        <dbReference type="EMBL" id="CAB4018395.1"/>
    </source>
</evidence>
<reference evidence="5" key="1">
    <citation type="submission" date="2020-04" db="EMBL/GenBank/DDBJ databases">
        <authorList>
            <person name="Alioto T."/>
            <person name="Alioto T."/>
            <person name="Gomez Garrido J."/>
        </authorList>
    </citation>
    <scope>NUCLEOTIDE SEQUENCE</scope>
    <source>
        <strain evidence="5">A484AB</strain>
    </source>
</reference>
<gene>
    <name evidence="5" type="ORF">PACLA_8A085403</name>
</gene>
<evidence type="ECO:0000313" key="6">
    <source>
        <dbReference type="Proteomes" id="UP001152795"/>
    </source>
</evidence>
<dbReference type="PANTHER" id="PTHR24223">
    <property type="entry name" value="ATP-BINDING CASSETTE SUB-FAMILY C"/>
    <property type="match status" value="1"/>
</dbReference>
<dbReference type="InterPro" id="IPR027417">
    <property type="entry name" value="P-loop_NTPase"/>
</dbReference>
<sequence>MKRVVVPKSSSALYLLFAEGFCLLLIAVAVIACGFVLNYHDDFDYDQVSAEHDYTQYWVGFVLLITAFFAIAAGTRQRSRWLVISAMFLFFVSILVSLFALVIESFDWVKHKNSVRSKGFWESEDYVCISPTPTSCVCNHPGGASQTISESLDCDTLERLDYLYGALVCCILAAVFLALSSIIIVMIFIPIRSFTVPVPKKRIKKITVLEDKPEPVVVYKPAPKRVVEPRPKVEEIVIRERKPRPVRMLVEPRPEPKTEVEEIVIRERQPQPVPRALLRRTKVLVLDEATAAVDLETDELIQQTIRKEFSDCTVLTIAHRLNTIMDYTRIMVLSSGHIIEFDSPKSLLEKQGAFYGMAKDAKLV</sequence>
<dbReference type="Proteomes" id="UP001152795">
    <property type="component" value="Unassembled WGS sequence"/>
</dbReference>
<comment type="caution">
    <text evidence="5">The sequence shown here is derived from an EMBL/GenBank/DDBJ whole genome shotgun (WGS) entry which is preliminary data.</text>
</comment>
<keyword evidence="2" id="KW-0677">Repeat</keyword>
<dbReference type="Gene3D" id="3.40.50.300">
    <property type="entry name" value="P-loop containing nucleotide triphosphate hydrolases"/>
    <property type="match status" value="1"/>
</dbReference>
<dbReference type="OrthoDB" id="6500128at2759"/>
<name>A0A6S7IH73_PARCT</name>
<dbReference type="AlphaFoldDB" id="A0A6S7IH73"/>
<dbReference type="GO" id="GO:0016020">
    <property type="term" value="C:membrane"/>
    <property type="evidence" value="ECO:0007669"/>
    <property type="project" value="InterPro"/>
</dbReference>
<dbReference type="PANTHER" id="PTHR24223:SF443">
    <property type="entry name" value="MULTIDRUG-RESISTANCE LIKE PROTEIN 1, ISOFORM I"/>
    <property type="match status" value="1"/>
</dbReference>
<keyword evidence="4" id="KW-0067">ATP-binding</keyword>
<evidence type="ECO:0000256" key="4">
    <source>
        <dbReference type="ARBA" id="ARBA00022840"/>
    </source>
</evidence>
<dbReference type="SUPFAM" id="SSF52540">
    <property type="entry name" value="P-loop containing nucleoside triphosphate hydrolases"/>
    <property type="match status" value="1"/>
</dbReference>
<evidence type="ECO:0000256" key="2">
    <source>
        <dbReference type="ARBA" id="ARBA00022737"/>
    </source>
</evidence>
<keyword evidence="6" id="KW-1185">Reference proteome</keyword>
<dbReference type="PROSITE" id="PS51257">
    <property type="entry name" value="PROKAR_LIPOPROTEIN"/>
    <property type="match status" value="1"/>
</dbReference>
<accession>A0A6S7IH73</accession>
<dbReference type="GO" id="GO:0005524">
    <property type="term" value="F:ATP binding"/>
    <property type="evidence" value="ECO:0007669"/>
    <property type="project" value="UniProtKB-KW"/>
</dbReference>
<dbReference type="InterPro" id="IPR050173">
    <property type="entry name" value="ABC_transporter_C-like"/>
</dbReference>
<organism evidence="5 6">
    <name type="scientific">Paramuricea clavata</name>
    <name type="common">Red gorgonian</name>
    <name type="synonym">Violescent sea-whip</name>
    <dbReference type="NCBI Taxonomy" id="317549"/>
    <lineage>
        <taxon>Eukaryota</taxon>
        <taxon>Metazoa</taxon>
        <taxon>Cnidaria</taxon>
        <taxon>Anthozoa</taxon>
        <taxon>Octocorallia</taxon>
        <taxon>Malacalcyonacea</taxon>
        <taxon>Plexauridae</taxon>
        <taxon>Paramuricea</taxon>
    </lineage>
</organism>
<evidence type="ECO:0000256" key="3">
    <source>
        <dbReference type="ARBA" id="ARBA00022741"/>
    </source>
</evidence>
<dbReference type="EMBL" id="CACRXK020009985">
    <property type="protein sequence ID" value="CAB4018395.1"/>
    <property type="molecule type" value="Genomic_DNA"/>
</dbReference>
<proteinExistence type="predicted"/>
<dbReference type="GO" id="GO:0012505">
    <property type="term" value="C:endomembrane system"/>
    <property type="evidence" value="ECO:0007669"/>
    <property type="project" value="UniProtKB-SubCell"/>
</dbReference>
<comment type="subcellular location">
    <subcellularLocation>
        <location evidence="1">Endomembrane system</location>
        <topology evidence="1">Multi-pass membrane protein</topology>
    </subcellularLocation>
</comment>
<dbReference type="GO" id="GO:0042626">
    <property type="term" value="F:ATPase-coupled transmembrane transporter activity"/>
    <property type="evidence" value="ECO:0007669"/>
    <property type="project" value="TreeGrafter"/>
</dbReference>
<evidence type="ECO:0000256" key="1">
    <source>
        <dbReference type="ARBA" id="ARBA00004127"/>
    </source>
</evidence>